<evidence type="ECO:0000313" key="5">
    <source>
        <dbReference type="Proteomes" id="UP001225072"/>
    </source>
</evidence>
<dbReference type="Pfam" id="PF26628">
    <property type="entry name" value="DUF8202"/>
    <property type="match status" value="1"/>
</dbReference>
<dbReference type="NCBIfam" id="TIGR04183">
    <property type="entry name" value="Por_Secre_tail"/>
    <property type="match status" value="1"/>
</dbReference>
<dbReference type="Proteomes" id="UP001225072">
    <property type="component" value="Unassembled WGS sequence"/>
</dbReference>
<keyword evidence="5" id="KW-1185">Reference proteome</keyword>
<feature type="signal peptide" evidence="2">
    <location>
        <begin position="1"/>
        <end position="24"/>
    </location>
</feature>
<reference evidence="4 5" key="1">
    <citation type="submission" date="2023-07" db="EMBL/GenBank/DDBJ databases">
        <title>Functional and genomic diversity of the sorghum phyllosphere microbiome.</title>
        <authorList>
            <person name="Shade A."/>
        </authorList>
    </citation>
    <scope>NUCLEOTIDE SEQUENCE [LARGE SCALE GENOMIC DNA]</scope>
    <source>
        <strain evidence="4 5">SORGH_AS_1064</strain>
    </source>
</reference>
<dbReference type="EMBL" id="JAUTAL010000001">
    <property type="protein sequence ID" value="MDQ1097187.1"/>
    <property type="molecule type" value="Genomic_DNA"/>
</dbReference>
<feature type="chain" id="PRO_5047139442" description="DUF8202 domain-containing protein" evidence="2">
    <location>
        <begin position="25"/>
        <end position="463"/>
    </location>
</feature>
<comment type="caution">
    <text evidence="4">The sequence shown here is derived from an EMBL/GenBank/DDBJ whole genome shotgun (WGS) entry which is preliminary data.</text>
</comment>
<evidence type="ECO:0000256" key="1">
    <source>
        <dbReference type="ARBA" id="ARBA00022729"/>
    </source>
</evidence>
<dbReference type="InterPro" id="IPR058515">
    <property type="entry name" value="DUF8202"/>
</dbReference>
<organism evidence="4 5">
    <name type="scientific">Chryseobacterium camelliae</name>
    <dbReference type="NCBI Taxonomy" id="1265445"/>
    <lineage>
        <taxon>Bacteria</taxon>
        <taxon>Pseudomonadati</taxon>
        <taxon>Bacteroidota</taxon>
        <taxon>Flavobacteriia</taxon>
        <taxon>Flavobacteriales</taxon>
        <taxon>Weeksellaceae</taxon>
        <taxon>Chryseobacterium group</taxon>
        <taxon>Chryseobacterium</taxon>
    </lineage>
</organism>
<name>A0ABU0TJH5_9FLAO</name>
<accession>A0ABU0TJH5</accession>
<evidence type="ECO:0000313" key="4">
    <source>
        <dbReference type="EMBL" id="MDQ1097187.1"/>
    </source>
</evidence>
<evidence type="ECO:0000256" key="2">
    <source>
        <dbReference type="SAM" id="SignalP"/>
    </source>
</evidence>
<feature type="domain" description="DUF8202" evidence="3">
    <location>
        <begin position="162"/>
        <end position="336"/>
    </location>
</feature>
<gene>
    <name evidence="4" type="ORF">QE404_002334</name>
</gene>
<sequence length="463" mass="52818">MKNYRIQIKLFTGLLFLHAISASGQLTASGVQLWQKVKENSRDAAQCSDGNILNFHCGLPDNQLSDYIKHSRNKSHTLTVVYASKEDEVIWYNDGEKITLANNQFKKAYKDKNIELKKKPSFFSFASNADSKAAGSDSVNIRLANNNVYEMIFIPRKAKAMELNKIHSYLSIKYGISLEKGKYYASDGKVIWDPEMHKGYQFRVTGLGRDENNELYQKQSSNQEDSFLTIGLNDIKKINVENGSPIDNYNFVIWSDDNKAIYLKSEGNFDILERNWEINFIGNTIPRENYQVRIDKEKINPRALPVEYWMFVKKENGETLKITGKEENDYITFSKVEFMNAFDSGSNVYFTFGTSPLKNHRGKDDGIQPLAGVKASDNDFSSMINMINLYPNPVKKDQNFTLTFPSMEDLSVSVYDAGGRLIILDKVDRNARSYANHMASQGSYLIILTHNGKILKTFKLIVD</sequence>
<evidence type="ECO:0000259" key="3">
    <source>
        <dbReference type="Pfam" id="PF26628"/>
    </source>
</evidence>
<proteinExistence type="predicted"/>
<keyword evidence="1 2" id="KW-0732">Signal</keyword>
<protein>
    <recommendedName>
        <fullName evidence="3">DUF8202 domain-containing protein</fullName>
    </recommendedName>
</protein>
<dbReference type="RefSeq" id="WP_307450534.1">
    <property type="nucleotide sequence ID" value="NZ_JAUTAL010000001.1"/>
</dbReference>
<dbReference type="InterPro" id="IPR026444">
    <property type="entry name" value="Secre_tail"/>
</dbReference>